<name>A0ABR3WZG4_9PEZI</name>
<dbReference type="PANTHER" id="PTHR31544">
    <property type="entry name" value="AIG2-LIKE PROTEIN D"/>
    <property type="match status" value="1"/>
</dbReference>
<organism evidence="5 6">
    <name type="scientific">Phialemonium thermophilum</name>
    <dbReference type="NCBI Taxonomy" id="223376"/>
    <lineage>
        <taxon>Eukaryota</taxon>
        <taxon>Fungi</taxon>
        <taxon>Dikarya</taxon>
        <taxon>Ascomycota</taxon>
        <taxon>Pezizomycotina</taxon>
        <taxon>Sordariomycetes</taxon>
        <taxon>Sordariomycetidae</taxon>
        <taxon>Cephalothecales</taxon>
        <taxon>Cephalothecaceae</taxon>
        <taxon>Phialemonium</taxon>
    </lineage>
</organism>
<proteinExistence type="inferred from homology"/>
<keyword evidence="6" id="KW-1185">Reference proteome</keyword>
<reference evidence="5 6" key="1">
    <citation type="journal article" date="2024" name="Commun. Biol.">
        <title>Comparative genomic analysis of thermophilic fungi reveals convergent evolutionary adaptations and gene losses.</title>
        <authorList>
            <person name="Steindorff A.S."/>
            <person name="Aguilar-Pontes M.V."/>
            <person name="Robinson A.J."/>
            <person name="Andreopoulos B."/>
            <person name="LaButti K."/>
            <person name="Kuo A."/>
            <person name="Mondo S."/>
            <person name="Riley R."/>
            <person name="Otillar R."/>
            <person name="Haridas S."/>
            <person name="Lipzen A."/>
            <person name="Grimwood J."/>
            <person name="Schmutz J."/>
            <person name="Clum A."/>
            <person name="Reid I.D."/>
            <person name="Moisan M.C."/>
            <person name="Butler G."/>
            <person name="Nguyen T.T.M."/>
            <person name="Dewar K."/>
            <person name="Conant G."/>
            <person name="Drula E."/>
            <person name="Henrissat B."/>
            <person name="Hansel C."/>
            <person name="Singer S."/>
            <person name="Hutchinson M.I."/>
            <person name="de Vries R.P."/>
            <person name="Natvig D.O."/>
            <person name="Powell A.J."/>
            <person name="Tsang A."/>
            <person name="Grigoriev I.V."/>
        </authorList>
    </citation>
    <scope>NUCLEOTIDE SEQUENCE [LARGE SCALE GENOMIC DNA]</scope>
    <source>
        <strain evidence="5 6">ATCC 24622</strain>
    </source>
</reference>
<dbReference type="CDD" id="cd06661">
    <property type="entry name" value="GGCT_like"/>
    <property type="match status" value="1"/>
</dbReference>
<accession>A0ABR3WZG4</accession>
<feature type="domain" description="Gamma-glutamylcyclotransferase AIG2-like" evidence="4">
    <location>
        <begin position="24"/>
        <end position="158"/>
    </location>
</feature>
<protein>
    <recommendedName>
        <fullName evidence="3">Putative gamma-glutamylcyclotransferase</fullName>
    </recommendedName>
</protein>
<dbReference type="InterPro" id="IPR045038">
    <property type="entry name" value="AIG2-like"/>
</dbReference>
<dbReference type="Proteomes" id="UP001586593">
    <property type="component" value="Unassembled WGS sequence"/>
</dbReference>
<dbReference type="InterPro" id="IPR009288">
    <property type="entry name" value="AIG2-like_dom"/>
</dbReference>
<dbReference type="PANTHER" id="PTHR31544:SF2">
    <property type="entry name" value="AIG2-LIKE PROTEIN D"/>
    <property type="match status" value="1"/>
</dbReference>
<keyword evidence="2" id="KW-0808">Transferase</keyword>
<dbReference type="InterPro" id="IPR013024">
    <property type="entry name" value="GGCT-like"/>
</dbReference>
<dbReference type="Gene3D" id="3.10.490.10">
    <property type="entry name" value="Gamma-glutamyl cyclotransferase-like"/>
    <property type="match status" value="1"/>
</dbReference>
<dbReference type="EMBL" id="JAZHXJ010000207">
    <property type="protein sequence ID" value="KAL1868857.1"/>
    <property type="molecule type" value="Genomic_DNA"/>
</dbReference>
<comment type="caution">
    <text evidence="5">The sequence shown here is derived from an EMBL/GenBank/DDBJ whole genome shotgun (WGS) entry which is preliminary data.</text>
</comment>
<evidence type="ECO:0000256" key="3">
    <source>
        <dbReference type="ARBA" id="ARBA00030602"/>
    </source>
</evidence>
<dbReference type="SUPFAM" id="SSF110857">
    <property type="entry name" value="Gamma-glutamyl cyclotransferase-like"/>
    <property type="match status" value="1"/>
</dbReference>
<evidence type="ECO:0000256" key="2">
    <source>
        <dbReference type="ARBA" id="ARBA00022679"/>
    </source>
</evidence>
<evidence type="ECO:0000259" key="4">
    <source>
        <dbReference type="Pfam" id="PF06094"/>
    </source>
</evidence>
<evidence type="ECO:0000313" key="5">
    <source>
        <dbReference type="EMBL" id="KAL1868857.1"/>
    </source>
</evidence>
<comment type="similarity">
    <text evidence="1">Belongs to the gamma-glutamylcyclotransferase family.</text>
</comment>
<evidence type="ECO:0000256" key="1">
    <source>
        <dbReference type="ARBA" id="ARBA00008861"/>
    </source>
</evidence>
<dbReference type="InterPro" id="IPR036568">
    <property type="entry name" value="GGCT-like_sf"/>
</dbReference>
<sequence length="183" mass="21080">MADTARIGVITAPRESNGGTHCAFFYGTLMAPEVFFTVCYRTARVPEAIARLHDFRPALLKGYCRRRVRSADYPGIVEDAGHEVRGTYVTGLTDANMAHLDRFEGSEYERRTVRVRVLVPRIGEAEGSAGVDYVEGEEQEAEVYVYLYRDQLEEKEWDFEHFRQEKLRAWTRDGLEFDPFEVL</sequence>
<dbReference type="Pfam" id="PF06094">
    <property type="entry name" value="GGACT"/>
    <property type="match status" value="1"/>
</dbReference>
<evidence type="ECO:0000313" key="6">
    <source>
        <dbReference type="Proteomes" id="UP001586593"/>
    </source>
</evidence>
<gene>
    <name evidence="5" type="ORF">VTK73DRAFT_3473</name>
</gene>